<dbReference type="InterPro" id="IPR016181">
    <property type="entry name" value="Acyl_CoA_acyltransferase"/>
</dbReference>
<dbReference type="SUPFAM" id="SSF55729">
    <property type="entry name" value="Acyl-CoA N-acyltransferases (Nat)"/>
    <property type="match status" value="1"/>
</dbReference>
<accession>A0A4R6JZR5</accession>
<dbReference type="GO" id="GO:0016747">
    <property type="term" value="F:acyltransferase activity, transferring groups other than amino-acyl groups"/>
    <property type="evidence" value="ECO:0007669"/>
    <property type="project" value="InterPro"/>
</dbReference>
<keyword evidence="4" id="KW-1185">Reference proteome</keyword>
<evidence type="ECO:0000256" key="1">
    <source>
        <dbReference type="SAM" id="MobiDB-lite"/>
    </source>
</evidence>
<name>A0A4R6JZR5_9ACTN</name>
<organism evidence="3 4">
    <name type="scientific">Paractinoplanes brasiliensis</name>
    <dbReference type="NCBI Taxonomy" id="52695"/>
    <lineage>
        <taxon>Bacteria</taxon>
        <taxon>Bacillati</taxon>
        <taxon>Actinomycetota</taxon>
        <taxon>Actinomycetes</taxon>
        <taxon>Micromonosporales</taxon>
        <taxon>Micromonosporaceae</taxon>
        <taxon>Paractinoplanes</taxon>
    </lineage>
</organism>
<evidence type="ECO:0000313" key="4">
    <source>
        <dbReference type="Proteomes" id="UP000294901"/>
    </source>
</evidence>
<dbReference type="AlphaFoldDB" id="A0A4R6JZR5"/>
<keyword evidence="3" id="KW-0808">Transferase</keyword>
<gene>
    <name evidence="3" type="ORF">C8E87_6184</name>
</gene>
<dbReference type="PROSITE" id="PS51186">
    <property type="entry name" value="GNAT"/>
    <property type="match status" value="1"/>
</dbReference>
<dbReference type="Pfam" id="PF13302">
    <property type="entry name" value="Acetyltransf_3"/>
    <property type="match status" value="1"/>
</dbReference>
<reference evidence="3 4" key="1">
    <citation type="submission" date="2019-03" db="EMBL/GenBank/DDBJ databases">
        <title>Sequencing the genomes of 1000 actinobacteria strains.</title>
        <authorList>
            <person name="Klenk H.-P."/>
        </authorList>
    </citation>
    <scope>NUCLEOTIDE SEQUENCE [LARGE SCALE GENOMIC DNA]</scope>
    <source>
        <strain evidence="3 4">DSM 43805</strain>
    </source>
</reference>
<evidence type="ECO:0000259" key="2">
    <source>
        <dbReference type="PROSITE" id="PS51186"/>
    </source>
</evidence>
<proteinExistence type="predicted"/>
<protein>
    <submittedName>
        <fullName evidence="3">RimJ/RimL family protein N-acetyltransferase</fullName>
    </submittedName>
</protein>
<evidence type="ECO:0000313" key="3">
    <source>
        <dbReference type="EMBL" id="TDO42413.1"/>
    </source>
</evidence>
<dbReference type="InterPro" id="IPR000182">
    <property type="entry name" value="GNAT_dom"/>
</dbReference>
<dbReference type="Proteomes" id="UP000294901">
    <property type="component" value="Unassembled WGS sequence"/>
</dbReference>
<feature type="compositionally biased region" description="Basic and acidic residues" evidence="1">
    <location>
        <begin position="180"/>
        <end position="190"/>
    </location>
</feature>
<dbReference type="EMBL" id="SNWR01000001">
    <property type="protein sequence ID" value="TDO42413.1"/>
    <property type="molecule type" value="Genomic_DNA"/>
</dbReference>
<comment type="caution">
    <text evidence="3">The sequence shown here is derived from an EMBL/GenBank/DDBJ whole genome shotgun (WGS) entry which is preliminary data.</text>
</comment>
<dbReference type="Gene3D" id="3.40.630.30">
    <property type="match status" value="1"/>
</dbReference>
<feature type="region of interest" description="Disordered" evidence="1">
    <location>
        <begin position="164"/>
        <end position="190"/>
    </location>
</feature>
<feature type="domain" description="N-acetyltransferase" evidence="2">
    <location>
        <begin position="19"/>
        <end position="184"/>
    </location>
</feature>
<sequence>MEVIEQRRDNRAMRGLPGVTLVPFTGELLPAVQVWFADPEVQRWLGGPEWPAQGLRMRGHGIGEEFRGRIVLREHTWVALDDEGRPVAYIGGDVYDRWGVEMGPSMGLAYVVDPGRRRQGYGTAALLAVTAAPETADVVLFAAGIEPENVASVRCAEAARFRPDDPEPDFEGIVHHISRRKPDDRGRGAG</sequence>